<keyword evidence="17" id="KW-1208">Phospholipid metabolism</keyword>
<comment type="caution">
    <text evidence="19">The sequence shown here is derived from an EMBL/GenBank/DDBJ whole genome shotgun (WGS) entry which is preliminary data.</text>
</comment>
<evidence type="ECO:0000256" key="4">
    <source>
        <dbReference type="ARBA" id="ARBA00005189"/>
    </source>
</evidence>
<dbReference type="GO" id="GO:0005743">
    <property type="term" value="C:mitochondrial inner membrane"/>
    <property type="evidence" value="ECO:0007669"/>
    <property type="project" value="UniProtKB-SubCell"/>
</dbReference>
<dbReference type="UniPathway" id="UPA00557">
    <property type="reaction ID" value="UER00614"/>
</dbReference>
<gene>
    <name evidence="19" type="ORF">G210_3242</name>
</gene>
<evidence type="ECO:0000256" key="11">
    <source>
        <dbReference type="ARBA" id="ARBA00022792"/>
    </source>
</evidence>
<comment type="cofactor">
    <cofactor evidence="1">
        <name>Mg(2+)</name>
        <dbReference type="ChEBI" id="CHEBI:18420"/>
    </cofactor>
</comment>
<dbReference type="PANTHER" id="PTHR13619">
    <property type="entry name" value="PHOSPHATIDATE CYTIDYLYLTRANSFERASE, MITOCHONDRIAL"/>
    <property type="match status" value="1"/>
</dbReference>
<dbReference type="InterPro" id="IPR015222">
    <property type="entry name" value="Tam41"/>
</dbReference>
<dbReference type="OrthoDB" id="341477at2759"/>
<evidence type="ECO:0000256" key="13">
    <source>
        <dbReference type="ARBA" id="ARBA00023098"/>
    </source>
</evidence>
<dbReference type="OMA" id="HAENMHR"/>
<evidence type="ECO:0000256" key="1">
    <source>
        <dbReference type="ARBA" id="ARBA00001946"/>
    </source>
</evidence>
<evidence type="ECO:0000313" key="19">
    <source>
        <dbReference type="EMBL" id="EMG46512.1"/>
    </source>
</evidence>
<evidence type="ECO:0000256" key="17">
    <source>
        <dbReference type="ARBA" id="ARBA00023264"/>
    </source>
</evidence>
<keyword evidence="12" id="KW-0460">Magnesium</keyword>
<evidence type="ECO:0000256" key="18">
    <source>
        <dbReference type="ARBA" id="ARBA00029893"/>
    </source>
</evidence>
<protein>
    <recommendedName>
        <fullName evidence="7">Phosphatidate cytidylyltransferase, mitochondrial</fullName>
        <ecNumber evidence="6">2.7.7.41</ecNumber>
    </recommendedName>
    <alternativeName>
        <fullName evidence="18">CDP-diacylglycerol synthase</fullName>
    </alternativeName>
</protein>
<keyword evidence="13" id="KW-0443">Lipid metabolism</keyword>
<evidence type="ECO:0000256" key="12">
    <source>
        <dbReference type="ARBA" id="ARBA00022842"/>
    </source>
</evidence>
<keyword evidence="16" id="KW-0594">Phospholipid biosynthesis</keyword>
<keyword evidence="20" id="KW-1185">Reference proteome</keyword>
<dbReference type="HOGENOM" id="CLU_030279_1_1_1"/>
<accession>M3HGV8</accession>
<organism evidence="19 20">
    <name type="scientific">Candida maltosa (strain Xu316)</name>
    <name type="common">Yeast</name>
    <dbReference type="NCBI Taxonomy" id="1245528"/>
    <lineage>
        <taxon>Eukaryota</taxon>
        <taxon>Fungi</taxon>
        <taxon>Dikarya</taxon>
        <taxon>Ascomycota</taxon>
        <taxon>Saccharomycotina</taxon>
        <taxon>Pichiomycetes</taxon>
        <taxon>Debaryomycetaceae</taxon>
        <taxon>Candida/Lodderomyces clade</taxon>
        <taxon>Candida</taxon>
    </lineage>
</organism>
<proteinExistence type="inferred from homology"/>
<dbReference type="STRING" id="1245528.M3HGV8"/>
<comment type="similarity">
    <text evidence="5">Belongs to the TAM41 family.</text>
</comment>
<keyword evidence="14" id="KW-0496">Mitochondrion</keyword>
<dbReference type="PANTHER" id="PTHR13619:SF0">
    <property type="entry name" value="PHOSPHATIDATE CYTIDYLYLTRANSFERASE, MITOCHONDRIAL"/>
    <property type="match status" value="1"/>
</dbReference>
<sequence>MITKCSIHILRYNTITSKYVYSSKSILLIQKLHTQSSTSKTKRQYPSISLYDNLHPPGFESATKDTTFIHSATPYSDKYYQPLISQGGKGFDRIILPKDFTAENQELSKEDEISVNQESLQAIVSSFDAPIDGAIGYGSGILPQDGYDQQPVKPGDDINSKQLDFIFLVEDTAKFHQSNVFRNPSHYSNKSLKIINRIQGKDGIYFNPFVKINEKLVKYGVVSKKSALLDLSEWHSLYFAGRLQKPVNFIVDNDPMIKFLNQYNLKNAMTIAIFLINSSQFTERELYEQITKLSYLGDFRMYIGGENPNKAKNIVSKQFYHFKKLYEPILNFFIHKNYLIILNNDAVNRTFKTNLNANNRIKLISCLPLKFRQQLYGRYYEKSIKEIVVDEKLPDNLTKIISRTIFASSIKQGIRGLLTAGLFNSIRYAIAKQMKFWNGK</sequence>
<name>M3HGV8_CANMX</name>
<dbReference type="eggNOG" id="KOG2986">
    <property type="taxonomic scope" value="Eukaryota"/>
</dbReference>
<dbReference type="EMBL" id="AOGT01001979">
    <property type="protein sequence ID" value="EMG46512.1"/>
    <property type="molecule type" value="Genomic_DNA"/>
</dbReference>
<evidence type="ECO:0000256" key="6">
    <source>
        <dbReference type="ARBA" id="ARBA00012487"/>
    </source>
</evidence>
<dbReference type="GO" id="GO:0004605">
    <property type="term" value="F:phosphatidate cytidylyltransferase activity"/>
    <property type="evidence" value="ECO:0007669"/>
    <property type="project" value="UniProtKB-EC"/>
</dbReference>
<dbReference type="EC" id="2.7.7.41" evidence="6"/>
<comment type="subcellular location">
    <subcellularLocation>
        <location evidence="2">Mitochondrion inner membrane</location>
        <topology evidence="2">Peripheral membrane protein</topology>
        <orientation evidence="2">Matrix side</orientation>
    </subcellularLocation>
</comment>
<evidence type="ECO:0000256" key="8">
    <source>
        <dbReference type="ARBA" id="ARBA00022516"/>
    </source>
</evidence>
<keyword evidence="10" id="KW-0548">Nucleotidyltransferase</keyword>
<dbReference type="PIRSF" id="PIRSF028840">
    <property type="entry name" value="Mmp37"/>
    <property type="match status" value="1"/>
</dbReference>
<evidence type="ECO:0000256" key="3">
    <source>
        <dbReference type="ARBA" id="ARBA00005119"/>
    </source>
</evidence>
<evidence type="ECO:0000313" key="20">
    <source>
        <dbReference type="Proteomes" id="UP000011777"/>
    </source>
</evidence>
<evidence type="ECO:0000256" key="7">
    <source>
        <dbReference type="ARBA" id="ARBA00018337"/>
    </source>
</evidence>
<reference evidence="19 20" key="1">
    <citation type="submission" date="2013-02" db="EMBL/GenBank/DDBJ databases">
        <title>Genome sequence of Candida maltosa Xu316, a potential industrial strain for xylitol and ethanol production.</title>
        <authorList>
            <person name="Yu J."/>
            <person name="Wang Q."/>
            <person name="Geng X."/>
            <person name="Bao W."/>
            <person name="He P."/>
            <person name="Cai J."/>
        </authorList>
    </citation>
    <scope>NUCLEOTIDE SEQUENCE [LARGE SCALE GENOMIC DNA]</scope>
    <source>
        <strain evidence="20">Xu316</strain>
    </source>
</reference>
<dbReference type="Proteomes" id="UP000011777">
    <property type="component" value="Unassembled WGS sequence"/>
</dbReference>
<keyword evidence="11" id="KW-0999">Mitochondrion inner membrane</keyword>
<comment type="pathway">
    <text evidence="3">Phospholipid metabolism; CDP-diacylglycerol biosynthesis; CDP-diacylglycerol from sn-glycerol 3-phosphate: step 3/3.</text>
</comment>
<evidence type="ECO:0000256" key="15">
    <source>
        <dbReference type="ARBA" id="ARBA00023136"/>
    </source>
</evidence>
<dbReference type="AlphaFoldDB" id="M3HGV8"/>
<evidence type="ECO:0000256" key="5">
    <source>
        <dbReference type="ARBA" id="ARBA00005458"/>
    </source>
</evidence>
<dbReference type="Pfam" id="PF09139">
    <property type="entry name" value="Tam41_Mmp37"/>
    <property type="match status" value="1"/>
</dbReference>
<keyword evidence="15" id="KW-0472">Membrane</keyword>
<evidence type="ECO:0000256" key="9">
    <source>
        <dbReference type="ARBA" id="ARBA00022679"/>
    </source>
</evidence>
<dbReference type="GO" id="GO:0032049">
    <property type="term" value="P:cardiolipin biosynthetic process"/>
    <property type="evidence" value="ECO:0007669"/>
    <property type="project" value="InterPro"/>
</dbReference>
<keyword evidence="9" id="KW-0808">Transferase</keyword>
<evidence type="ECO:0000256" key="14">
    <source>
        <dbReference type="ARBA" id="ARBA00023128"/>
    </source>
</evidence>
<dbReference type="GO" id="GO:0016024">
    <property type="term" value="P:CDP-diacylglycerol biosynthetic process"/>
    <property type="evidence" value="ECO:0007669"/>
    <property type="project" value="UniProtKB-UniPathway"/>
</dbReference>
<evidence type="ECO:0000256" key="2">
    <source>
        <dbReference type="ARBA" id="ARBA00004443"/>
    </source>
</evidence>
<keyword evidence="8" id="KW-0444">Lipid biosynthesis</keyword>
<comment type="pathway">
    <text evidence="4">Lipid metabolism.</text>
</comment>
<evidence type="ECO:0000256" key="16">
    <source>
        <dbReference type="ARBA" id="ARBA00023209"/>
    </source>
</evidence>
<evidence type="ECO:0000256" key="10">
    <source>
        <dbReference type="ARBA" id="ARBA00022695"/>
    </source>
</evidence>